<dbReference type="Gene3D" id="3.30.1240.10">
    <property type="match status" value="1"/>
</dbReference>
<gene>
    <name evidence="1" type="ORF">HMPREF3225_00072</name>
</gene>
<dbReference type="SUPFAM" id="SSF56784">
    <property type="entry name" value="HAD-like"/>
    <property type="match status" value="1"/>
</dbReference>
<dbReference type="InterPro" id="IPR036412">
    <property type="entry name" value="HAD-like_sf"/>
</dbReference>
<dbReference type="InterPro" id="IPR000150">
    <property type="entry name" value="Cof"/>
</dbReference>
<dbReference type="InterPro" id="IPR006379">
    <property type="entry name" value="HAD-SF_hydro_IIB"/>
</dbReference>
<accession>A0ABD4EIW4</accession>
<protein>
    <submittedName>
        <fullName evidence="1">HAD hydrolase, family IIB</fullName>
    </submittedName>
</protein>
<reference evidence="1 2" key="1">
    <citation type="submission" date="2016-01" db="EMBL/GenBank/DDBJ databases">
        <authorList>
            <person name="Mitreva M."/>
            <person name="Pepin K.H."/>
            <person name="Mihindukulasuriya K.A."/>
            <person name="Fulton R."/>
            <person name="Fronick C."/>
            <person name="O'Laughlin M."/>
            <person name="Miner T."/>
            <person name="Herter B."/>
            <person name="Rosa B.A."/>
            <person name="Cordes M."/>
            <person name="Tomlinson C."/>
            <person name="Wollam A."/>
            <person name="Palsikar V.B."/>
            <person name="Mardis E.R."/>
            <person name="Wilson R.K."/>
        </authorList>
    </citation>
    <scope>NUCLEOTIDE SEQUENCE [LARGE SCALE GENOMIC DNA]</scope>
    <source>
        <strain evidence="1 2">MJR7738</strain>
    </source>
</reference>
<name>A0ABD4EIW4_STALU</name>
<dbReference type="SFLD" id="SFLDG01140">
    <property type="entry name" value="C2.B:_Phosphomannomutase_and_P"/>
    <property type="match status" value="1"/>
</dbReference>
<dbReference type="EMBL" id="LRQI01000003">
    <property type="protein sequence ID" value="KXA40555.1"/>
    <property type="molecule type" value="Genomic_DNA"/>
</dbReference>
<dbReference type="SFLD" id="SFLDS00003">
    <property type="entry name" value="Haloacid_Dehalogenase"/>
    <property type="match status" value="1"/>
</dbReference>
<dbReference type="InterPro" id="IPR023214">
    <property type="entry name" value="HAD_sf"/>
</dbReference>
<dbReference type="Gene3D" id="3.40.50.1000">
    <property type="entry name" value="HAD superfamily/HAD-like"/>
    <property type="match status" value="1"/>
</dbReference>
<evidence type="ECO:0000313" key="1">
    <source>
        <dbReference type="EMBL" id="KXA40555.1"/>
    </source>
</evidence>
<proteinExistence type="predicted"/>
<dbReference type="NCBIfam" id="TIGR00099">
    <property type="entry name" value="Cof-subfamily"/>
    <property type="match status" value="1"/>
</dbReference>
<dbReference type="GO" id="GO:0016791">
    <property type="term" value="F:phosphatase activity"/>
    <property type="evidence" value="ECO:0007669"/>
    <property type="project" value="UniProtKB-ARBA"/>
</dbReference>
<dbReference type="PANTHER" id="PTHR10000:SF8">
    <property type="entry name" value="HAD SUPERFAMILY HYDROLASE-LIKE, TYPE 3"/>
    <property type="match status" value="1"/>
</dbReference>
<organism evidence="1 2">
    <name type="scientific">Staphylococcus lugdunensis</name>
    <dbReference type="NCBI Taxonomy" id="28035"/>
    <lineage>
        <taxon>Bacteria</taxon>
        <taxon>Bacillati</taxon>
        <taxon>Bacillota</taxon>
        <taxon>Bacilli</taxon>
        <taxon>Bacillales</taxon>
        <taxon>Staphylococcaceae</taxon>
        <taxon>Staphylococcus</taxon>
    </lineage>
</organism>
<sequence length="279" mass="31100">MKALLINNTWEDTHMFKLVVTDMDGTFLNAQGTFNKAHFQALLAPMKARGILAFCTGKQVERVEAVVGDLSQDLFIIGDSATRIQLNGENIYTKTLDSAVGQQLINKIKKIDPELTIIVCTPETAYVENSVRDQDKSMVFGSYEQVTFVDDLANLTAPILKITIYDHKAQCFNHVNDLAEFQDDLYIVAAEESWIDITDKAVDKGTTIQFLQSLLNIPADETIVFGDGYNDMPLFENAAYKVAMDNAYPELKEKANLIALNHNQDGVVTTLNVLLKLAR</sequence>
<dbReference type="PANTHER" id="PTHR10000">
    <property type="entry name" value="PHOSPHOSERINE PHOSPHATASE"/>
    <property type="match status" value="1"/>
</dbReference>
<dbReference type="NCBIfam" id="TIGR01484">
    <property type="entry name" value="HAD-SF-IIB"/>
    <property type="match status" value="1"/>
</dbReference>
<dbReference type="Proteomes" id="UP000070063">
    <property type="component" value="Unassembled WGS sequence"/>
</dbReference>
<evidence type="ECO:0000313" key="2">
    <source>
        <dbReference type="Proteomes" id="UP000070063"/>
    </source>
</evidence>
<keyword evidence="1" id="KW-0378">Hydrolase</keyword>
<dbReference type="Pfam" id="PF08282">
    <property type="entry name" value="Hydrolase_3"/>
    <property type="match status" value="1"/>
</dbReference>
<dbReference type="AlphaFoldDB" id="A0ABD4EIW4"/>
<comment type="caution">
    <text evidence="1">The sequence shown here is derived from an EMBL/GenBank/DDBJ whole genome shotgun (WGS) entry which is preliminary data.</text>
</comment>